<gene>
    <name evidence="2" type="ORF">FRZ54_10035</name>
</gene>
<sequence length="209" mass="23699">MSALVFVAKAQKPDTVVSKTKADSLNAKRDSINSTRKYVPPITKGKVYHPDSTHSPHKALIRSAIIPGWGQLYNHRWWKVPFIYAGIGLLGDAIVYNQHYYKIFLKEAQLREKGIQEGRLPQYTQVSDADIINAQDGYRRNRDLCILGTLGAWGIQMIDAYIDAKFIQRFTMDNNLSLKIRPGVLTQPSYAFNSLGSYYPSVTLTFTLR</sequence>
<dbReference type="KEGG" id="mgin:FRZ54_10035"/>
<protein>
    <recommendedName>
        <fullName evidence="1">DUF5683 domain-containing protein</fullName>
    </recommendedName>
</protein>
<dbReference type="AlphaFoldDB" id="A0A5B8UX50"/>
<dbReference type="EMBL" id="CP042436">
    <property type="protein sequence ID" value="QEC62901.1"/>
    <property type="molecule type" value="Genomic_DNA"/>
</dbReference>
<evidence type="ECO:0000313" key="3">
    <source>
        <dbReference type="Proteomes" id="UP000321479"/>
    </source>
</evidence>
<dbReference type="Pfam" id="PF18935">
    <property type="entry name" value="DUF5683"/>
    <property type="match status" value="1"/>
</dbReference>
<reference evidence="2 3" key="1">
    <citation type="journal article" date="2017" name="Curr. Microbiol.">
        <title>Mucilaginibacter ginsenosidivorans sp. nov., Isolated from Soil of Ginseng Field.</title>
        <authorList>
            <person name="Kim M.M."/>
            <person name="Siddiqi M.Z."/>
            <person name="Im W.T."/>
        </authorList>
    </citation>
    <scope>NUCLEOTIDE SEQUENCE [LARGE SCALE GENOMIC DNA]</scope>
    <source>
        <strain evidence="2 3">Gsoil 3017</strain>
    </source>
</reference>
<dbReference type="RefSeq" id="WP_147031477.1">
    <property type="nucleotide sequence ID" value="NZ_CP042436.1"/>
</dbReference>
<name>A0A5B8UX50_9SPHI</name>
<evidence type="ECO:0000313" key="2">
    <source>
        <dbReference type="EMBL" id="QEC62901.1"/>
    </source>
</evidence>
<dbReference type="Proteomes" id="UP000321479">
    <property type="component" value="Chromosome"/>
</dbReference>
<evidence type="ECO:0000259" key="1">
    <source>
        <dbReference type="Pfam" id="PF18935"/>
    </source>
</evidence>
<keyword evidence="3" id="KW-1185">Reference proteome</keyword>
<proteinExistence type="predicted"/>
<dbReference type="InterPro" id="IPR043738">
    <property type="entry name" value="DUF5683"/>
</dbReference>
<organism evidence="2 3">
    <name type="scientific">Mucilaginibacter ginsenosidivorans</name>
    <dbReference type="NCBI Taxonomy" id="398053"/>
    <lineage>
        <taxon>Bacteria</taxon>
        <taxon>Pseudomonadati</taxon>
        <taxon>Bacteroidota</taxon>
        <taxon>Sphingobacteriia</taxon>
        <taxon>Sphingobacteriales</taxon>
        <taxon>Sphingobacteriaceae</taxon>
        <taxon>Mucilaginibacter</taxon>
    </lineage>
</organism>
<feature type="domain" description="DUF5683" evidence="1">
    <location>
        <begin position="53"/>
        <end position="196"/>
    </location>
</feature>
<accession>A0A5B8UX50</accession>
<dbReference type="OrthoDB" id="9813910at2"/>